<dbReference type="OMA" id="REFYDHA"/>
<dbReference type="VEuPathDB" id="FungiDB:PYU1_G008412"/>
<feature type="region of interest" description="Disordered" evidence="1">
    <location>
        <begin position="1"/>
        <end position="33"/>
    </location>
</feature>
<dbReference type="EnsemblProtists" id="PYU1_T008428">
    <property type="protein sequence ID" value="PYU1_T008428"/>
    <property type="gene ID" value="PYU1_G008412"/>
</dbReference>
<dbReference type="AlphaFoldDB" id="K3WTY2"/>
<feature type="compositionally biased region" description="Basic residues" evidence="1">
    <location>
        <begin position="1"/>
        <end position="12"/>
    </location>
</feature>
<sequence length="622" mass="72367">MKSAGKRKRRRKPETDDEQEDLPATVIEEKQKRRRPDVIARRVANADTAVSVVKTTLNSFCKEEGKALSWESVLRDMNKAVLEAYVLANIHVVRLRQASLPIEPLNQNFFHRCMTAVSSGIRESQDCEQLKQSVALYNEWRASDVSRANIEYVARGWQQNAAKMMATNATNAINLNFYRRFHKFLKRKYGFNGRQAYATLKSILDPKYKEEDPIVIEWRARIPRKHDGKLDCKPHPLTLTYMFLSDIEERNQVNKTTPDYVEIRSFSLLPYKRGFECSHFKVCKTGLRALLKRARVDVPYEGAGWNEVADNWWRVFFHIDKFETANRKFDGEIVTDGKSVSIVMRKPKRESVTSELNAKDYDVVWGLDPGRTDLFVATNQYGEKIKCSSREFYDHARYKKRNQKIKIWQENRPAVLEVIRNMPTKKTAQLERLKEYVKFMIPRMDLLLKFAMVKPFRKLKLRSYIFAQKKLRELCLKLTAQGGRRTIVGFGDWSNQDIGGLIKKCPAGPVKPLERMLRKYCRVESIDEFRTSKLHNDCHRSLDHQYSKRKCRDGKERTLKVHGVLHCKNNGCHGMTVNRDVNASKNMLLLLQLKMRGEDRPPAFCRASTQEEEQQVSTSAVS</sequence>
<dbReference type="HOGENOM" id="CLU_027249_0_0_1"/>
<name>K3WTY2_GLOUD</name>
<dbReference type="InParanoid" id="K3WTY2"/>
<dbReference type="Proteomes" id="UP000019132">
    <property type="component" value="Unassembled WGS sequence"/>
</dbReference>
<proteinExistence type="predicted"/>
<accession>K3WTY2</accession>
<protein>
    <submittedName>
        <fullName evidence="2">Uncharacterized protein</fullName>
    </submittedName>
</protein>
<evidence type="ECO:0000313" key="3">
    <source>
        <dbReference type="Proteomes" id="UP000019132"/>
    </source>
</evidence>
<evidence type="ECO:0000256" key="1">
    <source>
        <dbReference type="SAM" id="MobiDB-lite"/>
    </source>
</evidence>
<keyword evidence="3" id="KW-1185">Reference proteome</keyword>
<evidence type="ECO:0000313" key="2">
    <source>
        <dbReference type="EnsemblProtists" id="PYU1_T008428"/>
    </source>
</evidence>
<reference evidence="3" key="1">
    <citation type="journal article" date="2010" name="Genome Biol.">
        <title>Genome sequence of the necrotrophic plant pathogen Pythium ultimum reveals original pathogenicity mechanisms and effector repertoire.</title>
        <authorList>
            <person name="Levesque C.A."/>
            <person name="Brouwer H."/>
            <person name="Cano L."/>
            <person name="Hamilton J.P."/>
            <person name="Holt C."/>
            <person name="Huitema E."/>
            <person name="Raffaele S."/>
            <person name="Robideau G.P."/>
            <person name="Thines M."/>
            <person name="Win J."/>
            <person name="Zerillo M.M."/>
            <person name="Beakes G.W."/>
            <person name="Boore J.L."/>
            <person name="Busam D."/>
            <person name="Dumas B."/>
            <person name="Ferriera S."/>
            <person name="Fuerstenberg S.I."/>
            <person name="Gachon C.M."/>
            <person name="Gaulin E."/>
            <person name="Govers F."/>
            <person name="Grenville-Briggs L."/>
            <person name="Horner N."/>
            <person name="Hostetler J."/>
            <person name="Jiang R.H."/>
            <person name="Johnson J."/>
            <person name="Krajaejun T."/>
            <person name="Lin H."/>
            <person name="Meijer H.J."/>
            <person name="Moore B."/>
            <person name="Morris P."/>
            <person name="Phuntmart V."/>
            <person name="Puiu D."/>
            <person name="Shetty J."/>
            <person name="Stajich J.E."/>
            <person name="Tripathy S."/>
            <person name="Wawra S."/>
            <person name="van West P."/>
            <person name="Whitty B.R."/>
            <person name="Coutinho P.M."/>
            <person name="Henrissat B."/>
            <person name="Martin F."/>
            <person name="Thomas P.D."/>
            <person name="Tyler B.M."/>
            <person name="De Vries R.P."/>
            <person name="Kamoun S."/>
            <person name="Yandell M."/>
            <person name="Tisserat N."/>
            <person name="Buell C.R."/>
        </authorList>
    </citation>
    <scope>NUCLEOTIDE SEQUENCE</scope>
    <source>
        <strain evidence="3">DAOM:BR144</strain>
    </source>
</reference>
<dbReference type="EMBL" id="GL376613">
    <property type="status" value="NOT_ANNOTATED_CDS"/>
    <property type="molecule type" value="Genomic_DNA"/>
</dbReference>
<reference evidence="2" key="3">
    <citation type="submission" date="2015-02" db="UniProtKB">
        <authorList>
            <consortium name="EnsemblProtists"/>
        </authorList>
    </citation>
    <scope>IDENTIFICATION</scope>
    <source>
        <strain evidence="2">DAOM BR144</strain>
    </source>
</reference>
<reference evidence="3" key="2">
    <citation type="submission" date="2010-04" db="EMBL/GenBank/DDBJ databases">
        <authorList>
            <person name="Buell R."/>
            <person name="Hamilton J."/>
            <person name="Hostetler J."/>
        </authorList>
    </citation>
    <scope>NUCLEOTIDE SEQUENCE [LARGE SCALE GENOMIC DNA]</scope>
    <source>
        <strain evidence="3">DAOM:BR144</strain>
    </source>
</reference>
<dbReference type="eggNOG" id="ENOG502SHI0">
    <property type="taxonomic scope" value="Eukaryota"/>
</dbReference>
<organism evidence="2 3">
    <name type="scientific">Globisporangium ultimum (strain ATCC 200006 / CBS 805.95 / DAOM BR144)</name>
    <name type="common">Pythium ultimum</name>
    <dbReference type="NCBI Taxonomy" id="431595"/>
    <lineage>
        <taxon>Eukaryota</taxon>
        <taxon>Sar</taxon>
        <taxon>Stramenopiles</taxon>
        <taxon>Oomycota</taxon>
        <taxon>Peronosporomycetes</taxon>
        <taxon>Pythiales</taxon>
        <taxon>Pythiaceae</taxon>
        <taxon>Globisporangium</taxon>
    </lineage>
</organism>